<protein>
    <submittedName>
        <fullName evidence="1">Uncharacterized protein</fullName>
    </submittedName>
</protein>
<dbReference type="AlphaFoldDB" id="A0AAV5JMU3"/>
<keyword evidence="2" id="KW-1185">Reference proteome</keyword>
<evidence type="ECO:0000313" key="2">
    <source>
        <dbReference type="Proteomes" id="UP001054252"/>
    </source>
</evidence>
<sequence>MKIWGSGGGIQMIGERRDFLRYFAKGRGKESFKYKKDNFSFEISSVYLISYFQFLHIDDKFMFIILNR</sequence>
<gene>
    <name evidence="1" type="ORF">SLEP1_g23974</name>
</gene>
<proteinExistence type="predicted"/>
<dbReference type="Proteomes" id="UP001054252">
    <property type="component" value="Unassembled WGS sequence"/>
</dbReference>
<evidence type="ECO:0000313" key="1">
    <source>
        <dbReference type="EMBL" id="GKV12887.1"/>
    </source>
</evidence>
<organism evidence="1 2">
    <name type="scientific">Rubroshorea leprosula</name>
    <dbReference type="NCBI Taxonomy" id="152421"/>
    <lineage>
        <taxon>Eukaryota</taxon>
        <taxon>Viridiplantae</taxon>
        <taxon>Streptophyta</taxon>
        <taxon>Embryophyta</taxon>
        <taxon>Tracheophyta</taxon>
        <taxon>Spermatophyta</taxon>
        <taxon>Magnoliopsida</taxon>
        <taxon>eudicotyledons</taxon>
        <taxon>Gunneridae</taxon>
        <taxon>Pentapetalae</taxon>
        <taxon>rosids</taxon>
        <taxon>malvids</taxon>
        <taxon>Malvales</taxon>
        <taxon>Dipterocarpaceae</taxon>
        <taxon>Rubroshorea</taxon>
    </lineage>
</organism>
<comment type="caution">
    <text evidence="1">The sequence shown here is derived from an EMBL/GenBank/DDBJ whole genome shotgun (WGS) entry which is preliminary data.</text>
</comment>
<dbReference type="EMBL" id="BPVZ01000037">
    <property type="protein sequence ID" value="GKV12887.1"/>
    <property type="molecule type" value="Genomic_DNA"/>
</dbReference>
<accession>A0AAV5JMU3</accession>
<name>A0AAV5JMU3_9ROSI</name>
<reference evidence="1 2" key="1">
    <citation type="journal article" date="2021" name="Commun. Biol.">
        <title>The genome of Shorea leprosula (Dipterocarpaceae) highlights the ecological relevance of drought in aseasonal tropical rainforests.</title>
        <authorList>
            <person name="Ng K.K.S."/>
            <person name="Kobayashi M.J."/>
            <person name="Fawcett J.A."/>
            <person name="Hatakeyama M."/>
            <person name="Paape T."/>
            <person name="Ng C.H."/>
            <person name="Ang C.C."/>
            <person name="Tnah L.H."/>
            <person name="Lee C.T."/>
            <person name="Nishiyama T."/>
            <person name="Sese J."/>
            <person name="O'Brien M.J."/>
            <person name="Copetti D."/>
            <person name="Mohd Noor M.I."/>
            <person name="Ong R.C."/>
            <person name="Putra M."/>
            <person name="Sireger I.Z."/>
            <person name="Indrioko S."/>
            <person name="Kosugi Y."/>
            <person name="Izuno A."/>
            <person name="Isagi Y."/>
            <person name="Lee S.L."/>
            <person name="Shimizu K.K."/>
        </authorList>
    </citation>
    <scope>NUCLEOTIDE SEQUENCE [LARGE SCALE GENOMIC DNA]</scope>
    <source>
        <strain evidence="1">214</strain>
    </source>
</reference>